<feature type="compositionally biased region" description="Basic and acidic residues" evidence="15">
    <location>
        <begin position="23"/>
        <end position="39"/>
    </location>
</feature>
<evidence type="ECO:0000256" key="3">
    <source>
        <dbReference type="ARBA" id="ARBA00022490"/>
    </source>
</evidence>
<dbReference type="FunFam" id="2.60.40.10:FF:000761">
    <property type="entry name" value="palladin isoform X2"/>
    <property type="match status" value="1"/>
</dbReference>
<dbReference type="InterPro" id="IPR036179">
    <property type="entry name" value="Ig-like_dom_sf"/>
</dbReference>
<evidence type="ECO:0000256" key="6">
    <source>
        <dbReference type="ARBA" id="ARBA00023054"/>
    </source>
</evidence>
<keyword evidence="5" id="KW-0677">Repeat</keyword>
<reference evidence="17 18" key="1">
    <citation type="submission" date="2019-09" db="EMBL/GenBank/DDBJ databases">
        <title>Bird 10,000 Genomes (B10K) Project - Family phase.</title>
        <authorList>
            <person name="Zhang G."/>
        </authorList>
    </citation>
    <scope>NUCLEOTIDE SEQUENCE [LARGE SCALE GENOMIC DNA]</scope>
    <source>
        <strain evidence="17">B10K-DU-002-71</strain>
        <tissue evidence="17">Muscle</tissue>
    </source>
</reference>
<feature type="region of interest" description="Disordered" evidence="15">
    <location>
        <begin position="618"/>
        <end position="674"/>
    </location>
</feature>
<feature type="compositionally biased region" description="Low complexity" evidence="15">
    <location>
        <begin position="749"/>
        <end position="759"/>
    </location>
</feature>
<dbReference type="PANTHER" id="PTHR47633">
    <property type="entry name" value="IMMUNOGLOBULIN"/>
    <property type="match status" value="1"/>
</dbReference>
<feature type="region of interest" description="Disordered" evidence="15">
    <location>
        <begin position="731"/>
        <end position="804"/>
    </location>
</feature>
<keyword evidence="8" id="KW-0009">Actin-binding</keyword>
<dbReference type="Gene3D" id="2.60.40.10">
    <property type="entry name" value="Immunoglobulins"/>
    <property type="match status" value="5"/>
</dbReference>
<feature type="non-terminal residue" evidence="17">
    <location>
        <position position="1"/>
    </location>
</feature>
<evidence type="ECO:0000256" key="12">
    <source>
        <dbReference type="ARBA" id="ARBA00061540"/>
    </source>
</evidence>
<feature type="compositionally biased region" description="Polar residues" evidence="15">
    <location>
        <begin position="105"/>
        <end position="133"/>
    </location>
</feature>
<feature type="domain" description="Ig-like" evidence="16">
    <location>
        <begin position="449"/>
        <end position="545"/>
    </location>
</feature>
<evidence type="ECO:0000256" key="1">
    <source>
        <dbReference type="ARBA" id="ARBA00004123"/>
    </source>
</evidence>
<feature type="compositionally biased region" description="Polar residues" evidence="15">
    <location>
        <begin position="863"/>
        <end position="872"/>
    </location>
</feature>
<evidence type="ECO:0000256" key="2">
    <source>
        <dbReference type="ARBA" id="ARBA00004216"/>
    </source>
</evidence>
<evidence type="ECO:0000256" key="7">
    <source>
        <dbReference type="ARBA" id="ARBA00023157"/>
    </source>
</evidence>
<feature type="compositionally biased region" description="Polar residues" evidence="15">
    <location>
        <begin position="788"/>
        <end position="798"/>
    </location>
</feature>
<organism evidence="17 18">
    <name type="scientific">Pomatostomus ruficeps</name>
    <name type="common">Chestnut-crowned babbler</name>
    <dbReference type="NCBI Taxonomy" id="9176"/>
    <lineage>
        <taxon>Eukaryota</taxon>
        <taxon>Metazoa</taxon>
        <taxon>Chordata</taxon>
        <taxon>Craniata</taxon>
        <taxon>Vertebrata</taxon>
        <taxon>Euteleostomi</taxon>
        <taxon>Archelosauria</taxon>
        <taxon>Archosauria</taxon>
        <taxon>Dinosauria</taxon>
        <taxon>Saurischia</taxon>
        <taxon>Theropoda</taxon>
        <taxon>Coelurosauria</taxon>
        <taxon>Aves</taxon>
        <taxon>Neognathae</taxon>
        <taxon>Neoaves</taxon>
        <taxon>Telluraves</taxon>
        <taxon>Australaves</taxon>
        <taxon>Passeriformes</taxon>
        <taxon>Sylvioidea</taxon>
        <taxon>Timaliidae</taxon>
        <taxon>Pomatostomus</taxon>
    </lineage>
</organism>
<dbReference type="Pfam" id="PF07679">
    <property type="entry name" value="I-set"/>
    <property type="match status" value="5"/>
</dbReference>
<feature type="compositionally biased region" description="Basic and acidic residues" evidence="15">
    <location>
        <begin position="232"/>
        <end position="244"/>
    </location>
</feature>
<dbReference type="SUPFAM" id="SSF48726">
    <property type="entry name" value="Immunoglobulin"/>
    <property type="match status" value="5"/>
</dbReference>
<feature type="non-terminal residue" evidence="17">
    <location>
        <position position="1333"/>
    </location>
</feature>
<evidence type="ECO:0000256" key="14">
    <source>
        <dbReference type="ARBA" id="ARBA00070767"/>
    </source>
</evidence>
<dbReference type="InterPro" id="IPR003598">
    <property type="entry name" value="Ig_sub2"/>
</dbReference>
<dbReference type="FunFam" id="2.60.40.10:FF:000399">
    <property type="entry name" value="myopalladin isoform X1"/>
    <property type="match status" value="1"/>
</dbReference>
<feature type="domain" description="Ig-like" evidence="16">
    <location>
        <begin position="281"/>
        <end position="371"/>
    </location>
</feature>
<keyword evidence="18" id="KW-1185">Reference proteome</keyword>
<evidence type="ECO:0000256" key="5">
    <source>
        <dbReference type="ARBA" id="ARBA00022737"/>
    </source>
</evidence>
<evidence type="ECO:0000256" key="15">
    <source>
        <dbReference type="SAM" id="MobiDB-lite"/>
    </source>
</evidence>
<comment type="function">
    <text evidence="11">Component of the sarcomere that tethers together nebulin (skeletal muscle) and nebulette (cardiac muscle) to alpha-actinin, at the Z lines.</text>
</comment>
<comment type="similarity">
    <text evidence="12">Belongs to the myotilin/palladin family.</text>
</comment>
<evidence type="ECO:0000313" key="18">
    <source>
        <dbReference type="Proteomes" id="UP000583496"/>
    </source>
</evidence>
<keyword evidence="9" id="KW-0539">Nucleus</keyword>
<dbReference type="InterPro" id="IPR007110">
    <property type="entry name" value="Ig-like_dom"/>
</dbReference>
<dbReference type="GO" id="GO:0003779">
    <property type="term" value="F:actin binding"/>
    <property type="evidence" value="ECO:0007669"/>
    <property type="project" value="UniProtKB-KW"/>
</dbReference>
<name>A0A7L2TWG4_POMRU</name>
<feature type="compositionally biased region" description="Polar residues" evidence="15">
    <location>
        <begin position="570"/>
        <end position="587"/>
    </location>
</feature>
<dbReference type="InterPro" id="IPR013783">
    <property type="entry name" value="Ig-like_fold"/>
</dbReference>
<comment type="caution">
    <text evidence="17">The sequence shown here is derived from an EMBL/GenBank/DDBJ whole genome shotgun (WGS) entry which is preliminary data.</text>
</comment>
<feature type="region of interest" description="Disordered" evidence="15">
    <location>
        <begin position="190"/>
        <end position="246"/>
    </location>
</feature>
<dbReference type="CDD" id="cd20972">
    <property type="entry name" value="IgI_2_Titin_Z1z2-like"/>
    <property type="match status" value="1"/>
</dbReference>
<evidence type="ECO:0000313" key="17">
    <source>
        <dbReference type="EMBL" id="NXS37104.1"/>
    </source>
</evidence>
<feature type="compositionally biased region" description="Polar residues" evidence="15">
    <location>
        <begin position="622"/>
        <end position="637"/>
    </location>
</feature>
<keyword evidence="4" id="KW-0597">Phosphoprotein</keyword>
<comment type="subunit">
    <text evidence="13">Interacts with TTN/titin, NEB, NEBL, ACTN2 and CARP.</text>
</comment>
<evidence type="ECO:0000256" key="9">
    <source>
        <dbReference type="ARBA" id="ARBA00023242"/>
    </source>
</evidence>
<feature type="domain" description="Ig-like" evidence="16">
    <location>
        <begin position="959"/>
        <end position="1043"/>
    </location>
</feature>
<keyword evidence="6" id="KW-0175">Coiled coil</keyword>
<evidence type="ECO:0000256" key="4">
    <source>
        <dbReference type="ARBA" id="ARBA00022553"/>
    </source>
</evidence>
<keyword evidence="7" id="KW-1015">Disulfide bond</keyword>
<dbReference type="EMBL" id="VYZT01057616">
    <property type="protein sequence ID" value="NXS37104.1"/>
    <property type="molecule type" value="Genomic_DNA"/>
</dbReference>
<feature type="domain" description="Ig-like" evidence="16">
    <location>
        <begin position="1185"/>
        <end position="1275"/>
    </location>
</feature>
<dbReference type="SMART" id="SM00408">
    <property type="entry name" value="IGc2"/>
    <property type="match status" value="5"/>
</dbReference>
<protein>
    <recommendedName>
        <fullName evidence="14">Myopalladin</fullName>
    </recommendedName>
</protein>
<feature type="region of interest" description="Disordered" evidence="15">
    <location>
        <begin position="259"/>
        <end position="282"/>
    </location>
</feature>
<dbReference type="FunFam" id="2.60.40.10:FF:001108">
    <property type="entry name" value="palladin isoform X2"/>
    <property type="match status" value="1"/>
</dbReference>
<dbReference type="OrthoDB" id="6612025at2759"/>
<feature type="domain" description="Ig-like" evidence="16">
    <location>
        <begin position="1086"/>
        <end position="1175"/>
    </location>
</feature>
<evidence type="ECO:0000259" key="16">
    <source>
        <dbReference type="PROSITE" id="PS50835"/>
    </source>
</evidence>
<dbReference type="FunFam" id="2.60.40.10:FF:000032">
    <property type="entry name" value="palladin isoform X1"/>
    <property type="match status" value="1"/>
</dbReference>
<evidence type="ECO:0000256" key="11">
    <source>
        <dbReference type="ARBA" id="ARBA00058480"/>
    </source>
</evidence>
<dbReference type="GO" id="GO:0005634">
    <property type="term" value="C:nucleus"/>
    <property type="evidence" value="ECO:0007669"/>
    <property type="project" value="UniProtKB-SubCell"/>
</dbReference>
<feature type="region of interest" description="Disordered" evidence="15">
    <location>
        <begin position="19"/>
        <end position="60"/>
    </location>
</feature>
<evidence type="ECO:0000256" key="13">
    <source>
        <dbReference type="ARBA" id="ARBA00065479"/>
    </source>
</evidence>
<dbReference type="SMART" id="SM00409">
    <property type="entry name" value="IG"/>
    <property type="match status" value="5"/>
</dbReference>
<gene>
    <name evidence="17" type="primary">Mypn</name>
    <name evidence="17" type="ORF">POSRUF_R07070</name>
</gene>
<keyword evidence="10" id="KW-0393">Immunoglobulin domain</keyword>
<dbReference type="FunFam" id="2.60.40.10:FF:000256">
    <property type="entry name" value="myopalladin isoform X1"/>
    <property type="match status" value="1"/>
</dbReference>
<dbReference type="GO" id="GO:0030018">
    <property type="term" value="C:Z disc"/>
    <property type="evidence" value="ECO:0007669"/>
    <property type="project" value="UniProtKB-SubCell"/>
</dbReference>
<feature type="region of interest" description="Disordered" evidence="15">
    <location>
        <begin position="853"/>
        <end position="873"/>
    </location>
</feature>
<dbReference type="PROSITE" id="PS50835">
    <property type="entry name" value="IG_LIKE"/>
    <property type="match status" value="5"/>
</dbReference>
<feature type="compositionally biased region" description="Acidic residues" evidence="15">
    <location>
        <begin position="50"/>
        <end position="60"/>
    </location>
</feature>
<feature type="region of interest" description="Disordered" evidence="15">
    <location>
        <begin position="570"/>
        <end position="589"/>
    </location>
</feature>
<feature type="compositionally biased region" description="Polar residues" evidence="15">
    <location>
        <begin position="760"/>
        <end position="772"/>
    </location>
</feature>
<feature type="region of interest" description="Disordered" evidence="15">
    <location>
        <begin position="79"/>
        <end position="162"/>
    </location>
</feature>
<keyword evidence="3" id="KW-0963">Cytoplasm</keyword>
<dbReference type="PANTHER" id="PTHR47633:SF13">
    <property type="entry name" value="MYOPALLADIN"/>
    <property type="match status" value="1"/>
</dbReference>
<dbReference type="Proteomes" id="UP000583496">
    <property type="component" value="Unassembled WGS sequence"/>
</dbReference>
<sequence length="1333" mass="147528">MQDDSLETSTSISQLLRESYLAETKHQGKSERSRSEPVSHHFHYGNASGDSDEVAAQDDLPDLSAFLSQEELDESVNLARQAIDQNPLETKQDELQAHSQHPPDQLNNTGKHKQMAQSTALKTSDNGLHSNFCQEHVRNTKGSKGSSQDLKKHHLPSESESKKEFLNKAADFIEELSSLFKAHNSERIRPRTCKNYKSKIDSKNKSAQKGSPSLSLTSDNRERLSIPTPQDLENKAEKTCKQTDDQQAANLESISQLASAELKTESESSSVNSDEPIGQPPRFTQKLKSREVPEGSKVQLDCIVVGIPAPEVRWYCEGKELENSPDIQIIQTGDQHSLIIVEAFEEDTGRYSCFASNIYGTDSTSAEIYIEGISSSDSEGEIIKDEMDQISVHCIKYFALDFQKHIPPVYEKSNICPPEHHLVMFCNLQAQSPTNYLQGLDGRPIIAAPVFTKMLQDISASEGQLVVFECRVKGAPSPKVEWYREGTLIEDSPDFRILQKKPRSMAEPEEICTLVIAEVFSEDSGSFTCTASNKYGTVSSIARLTVKAPEDGSSAAAPHATSFIDFVASEHQTPPQTPSSRGANQTPKPKLEGVLVNHNEPRSSSKAGLRVHFKLPEDEKGSQLSSEDGPGATNQVRPNHFPEKINGQPMKIPEPTSPSKEPPPVLAKPKLDQSQLKQLHNQVLLEQQQVHQASLRELSFNTTLVSSAASLYQQSTSTLYKQSSASASQSFGYSRPKQFLPPQTPPPASSSASSSLTFSNVPQAPQRTNSMENFIGNAPPTQPRSPGGFTSKSEQSLPSPKESVVPPLTLSTGSVKQFQPQTVTPAPISPTARIQNPVAFLSAVLPSLPTAPSTNAMGLPRSTPATPTQGLTKKNLKPVPLATEESIRENKAALVKDLERKLHFREDANQPSGQQEYRISSFEQRLMNEIEFRLERTPVDESDDEVQHEEIPTGKYIAPIFDKRLKHFRVTEGSPITFTCKIVGIPVPKVYWFKDGKQISKKNTHFKMNREEDGTCSLHIEAATNDDDGNYTIMAANPQGRISCSGHLMVQSAPFRGRISTTQPHRTRPRVPEGDKEAVQERFFRPYFLQAPGDMVAHEGRLCRLDCKVSGLPTPDLTWLLNGKPVLPDSRHKMLVRETGVHSLLIDPLAQSDAGTYTCLATNRTGQNSFSLELTVVAKEVKRAPMFLEKLQNCGVPEGYPVRLECRVVGMPPPVFYWKKDNETIPSNRERMSMHQDTTGYVCLLIQPAKKADAGWYTLSAKNEAGIVSCTARLDIYAQWHRQIPQALRLRPGSSRYTNLSSQGLDIFPAFPTPESPMLFSSPTQKLVESEEL</sequence>
<evidence type="ECO:0000256" key="8">
    <source>
        <dbReference type="ARBA" id="ARBA00023203"/>
    </source>
</evidence>
<comment type="subcellular location">
    <subcellularLocation>
        <location evidence="2">Cytoplasm</location>
        <location evidence="2">Myofibril</location>
        <location evidence="2">Sarcomere</location>
        <location evidence="2">Z line</location>
    </subcellularLocation>
    <subcellularLocation>
        <location evidence="1">Nucleus</location>
    </subcellularLocation>
</comment>
<feature type="compositionally biased region" description="Polar residues" evidence="15">
    <location>
        <begin position="205"/>
        <end position="218"/>
    </location>
</feature>
<accession>A0A7L2TWG4</accession>
<proteinExistence type="inferred from homology"/>
<dbReference type="InterPro" id="IPR003599">
    <property type="entry name" value="Ig_sub"/>
</dbReference>
<dbReference type="InterPro" id="IPR013098">
    <property type="entry name" value="Ig_I-set"/>
</dbReference>
<evidence type="ECO:0000256" key="10">
    <source>
        <dbReference type="ARBA" id="ARBA00023319"/>
    </source>
</evidence>